<dbReference type="InterPro" id="IPR051063">
    <property type="entry name" value="PDI"/>
</dbReference>
<evidence type="ECO:0000256" key="1">
    <source>
        <dbReference type="ARBA" id="ARBA00006347"/>
    </source>
</evidence>
<dbReference type="PRINTS" id="PR00421">
    <property type="entry name" value="THIOREDOXIN"/>
</dbReference>
<evidence type="ECO:0000256" key="5">
    <source>
        <dbReference type="SAM" id="SignalP"/>
    </source>
</evidence>
<evidence type="ECO:0000256" key="2">
    <source>
        <dbReference type="ARBA" id="ARBA00022729"/>
    </source>
</evidence>
<dbReference type="InterPro" id="IPR005788">
    <property type="entry name" value="PDI_thioredoxin-like_dom"/>
</dbReference>
<dbReference type="GO" id="GO:0006457">
    <property type="term" value="P:protein folding"/>
    <property type="evidence" value="ECO:0007669"/>
    <property type="project" value="TreeGrafter"/>
</dbReference>
<dbReference type="Pfam" id="PF00085">
    <property type="entry name" value="Thioredoxin"/>
    <property type="match status" value="1"/>
</dbReference>
<feature type="chain" id="PRO_5032777837" description="Thioredoxin domain-containing protein" evidence="5">
    <location>
        <begin position="21"/>
        <end position="139"/>
    </location>
</feature>
<keyword evidence="3" id="KW-0677">Repeat</keyword>
<dbReference type="SUPFAM" id="SSF52833">
    <property type="entry name" value="Thioredoxin-like"/>
    <property type="match status" value="1"/>
</dbReference>
<dbReference type="InterPro" id="IPR036249">
    <property type="entry name" value="Thioredoxin-like_sf"/>
</dbReference>
<keyword evidence="2 5" id="KW-0732">Signal</keyword>
<dbReference type="Proteomes" id="UP000612055">
    <property type="component" value="Unassembled WGS sequence"/>
</dbReference>
<evidence type="ECO:0000313" key="7">
    <source>
        <dbReference type="EMBL" id="KAG2499448.1"/>
    </source>
</evidence>
<dbReference type="GO" id="GO:0005783">
    <property type="term" value="C:endoplasmic reticulum"/>
    <property type="evidence" value="ECO:0007669"/>
    <property type="project" value="TreeGrafter"/>
</dbReference>
<organism evidence="7 8">
    <name type="scientific">Edaphochlamys debaryana</name>
    <dbReference type="NCBI Taxonomy" id="47281"/>
    <lineage>
        <taxon>Eukaryota</taxon>
        <taxon>Viridiplantae</taxon>
        <taxon>Chlorophyta</taxon>
        <taxon>core chlorophytes</taxon>
        <taxon>Chlorophyceae</taxon>
        <taxon>CS clade</taxon>
        <taxon>Chlamydomonadales</taxon>
        <taxon>Chlamydomonadales incertae sedis</taxon>
        <taxon>Edaphochlamys</taxon>
    </lineage>
</organism>
<evidence type="ECO:0000256" key="3">
    <source>
        <dbReference type="ARBA" id="ARBA00022737"/>
    </source>
</evidence>
<reference evidence="7" key="1">
    <citation type="journal article" date="2020" name="bioRxiv">
        <title>Comparative genomics of Chlamydomonas.</title>
        <authorList>
            <person name="Craig R.J."/>
            <person name="Hasan A.R."/>
            <person name="Ness R.W."/>
            <person name="Keightley P.D."/>
        </authorList>
    </citation>
    <scope>NUCLEOTIDE SEQUENCE</scope>
    <source>
        <strain evidence="7">CCAP 11/70</strain>
    </source>
</reference>
<name>A0A835YDW0_9CHLO</name>
<sequence length="139" mass="15160">MARSTLIAAALCALVAVAAASEFTSPHIAHLTTSNFEEKTGDGKVYFIKFYAPWCGHCKRLADTWKALGEEFATSDKIAIAHVDCTTDRDVCTNAEIKGYPTLKAFYKGEEIKAYRGARDKDSLKDFITAAANEVTTEA</sequence>
<accession>A0A835YDW0</accession>
<dbReference type="GO" id="GO:0003756">
    <property type="term" value="F:protein disulfide isomerase activity"/>
    <property type="evidence" value="ECO:0007669"/>
    <property type="project" value="InterPro"/>
</dbReference>
<dbReference type="PROSITE" id="PS00194">
    <property type="entry name" value="THIOREDOXIN_1"/>
    <property type="match status" value="1"/>
</dbReference>
<comment type="similarity">
    <text evidence="1 4">Belongs to the protein disulfide isomerase family.</text>
</comment>
<dbReference type="InterPro" id="IPR013766">
    <property type="entry name" value="Thioredoxin_domain"/>
</dbReference>
<dbReference type="NCBIfam" id="TIGR01126">
    <property type="entry name" value="pdi_dom"/>
    <property type="match status" value="1"/>
</dbReference>
<dbReference type="EMBL" id="JAEHOE010000006">
    <property type="protein sequence ID" value="KAG2499448.1"/>
    <property type="molecule type" value="Genomic_DNA"/>
</dbReference>
<evidence type="ECO:0000256" key="4">
    <source>
        <dbReference type="RuleBase" id="RU004208"/>
    </source>
</evidence>
<protein>
    <recommendedName>
        <fullName evidence="6">Thioredoxin domain-containing protein</fullName>
    </recommendedName>
</protein>
<gene>
    <name evidence="7" type="ORF">HYH03_002395</name>
</gene>
<feature type="domain" description="Thioredoxin" evidence="6">
    <location>
        <begin position="14"/>
        <end position="133"/>
    </location>
</feature>
<evidence type="ECO:0000313" key="8">
    <source>
        <dbReference type="Proteomes" id="UP000612055"/>
    </source>
</evidence>
<keyword evidence="8" id="KW-1185">Reference proteome</keyword>
<evidence type="ECO:0000259" key="6">
    <source>
        <dbReference type="PROSITE" id="PS51352"/>
    </source>
</evidence>
<dbReference type="Gene3D" id="3.40.30.10">
    <property type="entry name" value="Glutaredoxin"/>
    <property type="match status" value="1"/>
</dbReference>
<dbReference type="InterPro" id="IPR017937">
    <property type="entry name" value="Thioredoxin_CS"/>
</dbReference>
<dbReference type="PANTHER" id="PTHR45672">
    <property type="entry name" value="PROTEIN DISULFIDE-ISOMERASE C17H9.14C-RELATED"/>
    <property type="match status" value="1"/>
</dbReference>
<feature type="signal peptide" evidence="5">
    <location>
        <begin position="1"/>
        <end position="20"/>
    </location>
</feature>
<dbReference type="PROSITE" id="PS51352">
    <property type="entry name" value="THIOREDOXIN_2"/>
    <property type="match status" value="1"/>
</dbReference>
<dbReference type="PANTHER" id="PTHR45672:SF3">
    <property type="entry name" value="THIOREDOXIN DOMAIN-CONTAINING PROTEIN 5"/>
    <property type="match status" value="1"/>
</dbReference>
<comment type="caution">
    <text evidence="7">The sequence shown here is derived from an EMBL/GenBank/DDBJ whole genome shotgun (WGS) entry which is preliminary data.</text>
</comment>
<dbReference type="OrthoDB" id="72053at2759"/>
<dbReference type="AlphaFoldDB" id="A0A835YDW0"/>
<proteinExistence type="inferred from homology"/>